<keyword evidence="3" id="KW-0378">Hydrolase</keyword>
<evidence type="ECO:0000256" key="4">
    <source>
        <dbReference type="ARBA" id="ARBA00022833"/>
    </source>
</evidence>
<dbReference type="EMBL" id="CP100595">
    <property type="protein sequence ID" value="UTJ07785.1"/>
    <property type="molecule type" value="Genomic_DNA"/>
</dbReference>
<dbReference type="PROSITE" id="PS50249">
    <property type="entry name" value="MPN"/>
    <property type="match status" value="1"/>
</dbReference>
<dbReference type="CDD" id="cd08071">
    <property type="entry name" value="MPN_DUF2466"/>
    <property type="match status" value="1"/>
</dbReference>
<keyword evidence="5" id="KW-0482">Metalloprotease</keyword>
<dbReference type="InterPro" id="IPR037518">
    <property type="entry name" value="MPN"/>
</dbReference>
<evidence type="ECO:0000256" key="5">
    <source>
        <dbReference type="ARBA" id="ARBA00023049"/>
    </source>
</evidence>
<evidence type="ECO:0000313" key="8">
    <source>
        <dbReference type="EMBL" id="UTJ07785.1"/>
    </source>
</evidence>
<evidence type="ECO:0000256" key="2">
    <source>
        <dbReference type="ARBA" id="ARBA00022723"/>
    </source>
</evidence>
<feature type="domain" description="MPN" evidence="7">
    <location>
        <begin position="98"/>
        <end position="219"/>
    </location>
</feature>
<dbReference type="Gene3D" id="3.40.140.10">
    <property type="entry name" value="Cytidine Deaminase, domain 2"/>
    <property type="match status" value="1"/>
</dbReference>
<organism evidence="8 9">
    <name type="scientific">Arcobacter roscoffensis</name>
    <dbReference type="NCBI Taxonomy" id="2961520"/>
    <lineage>
        <taxon>Bacteria</taxon>
        <taxon>Pseudomonadati</taxon>
        <taxon>Campylobacterota</taxon>
        <taxon>Epsilonproteobacteria</taxon>
        <taxon>Campylobacterales</taxon>
        <taxon>Arcobacteraceae</taxon>
        <taxon>Arcobacter</taxon>
    </lineage>
</organism>
<keyword evidence="9" id="KW-1185">Reference proteome</keyword>
<protein>
    <submittedName>
        <fullName evidence="8">DNA repair protein RadC</fullName>
    </submittedName>
</protein>
<dbReference type="RefSeq" id="WP_254577959.1">
    <property type="nucleotide sequence ID" value="NZ_CP100595.1"/>
</dbReference>
<name>A0ABY5E7Q2_9BACT</name>
<dbReference type="NCBIfam" id="TIGR00608">
    <property type="entry name" value="radc"/>
    <property type="match status" value="1"/>
</dbReference>
<dbReference type="InterPro" id="IPR025657">
    <property type="entry name" value="RadC_JAB"/>
</dbReference>
<dbReference type="Proteomes" id="UP001060012">
    <property type="component" value="Chromosome"/>
</dbReference>
<evidence type="ECO:0000256" key="6">
    <source>
        <dbReference type="RuleBase" id="RU003797"/>
    </source>
</evidence>
<dbReference type="InterPro" id="IPR001405">
    <property type="entry name" value="UPF0758"/>
</dbReference>
<evidence type="ECO:0000313" key="9">
    <source>
        <dbReference type="Proteomes" id="UP001060012"/>
    </source>
</evidence>
<dbReference type="NCBIfam" id="NF000642">
    <property type="entry name" value="PRK00024.1"/>
    <property type="match status" value="1"/>
</dbReference>
<evidence type="ECO:0000256" key="3">
    <source>
        <dbReference type="ARBA" id="ARBA00022801"/>
    </source>
</evidence>
<sequence length="220" mass="25046">MSIKKLENIDKPREKLLKLGSQNLKDYELLAVLLGSGVKNKDVITLSKEIIKLFEDDFENLDLEKLLLVHGLGNAKACQIVSAIELSKRYLIKNNKVKISSSKQVYEELRKYHHKQQEYFLTLYLDGANHLVDTKVISIGTLNQSLVHPREVFSYAIEKRCASIIVAHNHPSGILKPSNEDINITKRLQDSAKILGIELLDHVIFTKEGFYSFQEEGILC</sequence>
<dbReference type="Pfam" id="PF20582">
    <property type="entry name" value="UPF0758_N"/>
    <property type="match status" value="1"/>
</dbReference>
<reference evidence="8" key="1">
    <citation type="submission" date="2022-07" db="EMBL/GenBank/DDBJ databases">
        <title>Arcobacter roscoffensis sp. nov., a marine bacterium isolated from coastal seawater collected from Roscoff, France.</title>
        <authorList>
            <person name="Pascual J."/>
            <person name="Lepeaux C."/>
            <person name="Methner A."/>
            <person name="Overmann J."/>
        </authorList>
    </citation>
    <scope>NUCLEOTIDE SEQUENCE</scope>
    <source>
        <strain evidence="8">ARW1-2F2</strain>
    </source>
</reference>
<evidence type="ECO:0000256" key="1">
    <source>
        <dbReference type="ARBA" id="ARBA00022670"/>
    </source>
</evidence>
<proteinExistence type="inferred from homology"/>
<keyword evidence="2" id="KW-0479">Metal-binding</keyword>
<keyword evidence="1" id="KW-0645">Protease</keyword>
<dbReference type="PROSITE" id="PS01302">
    <property type="entry name" value="UPF0758"/>
    <property type="match status" value="1"/>
</dbReference>
<accession>A0ABY5E7Q2</accession>
<dbReference type="PANTHER" id="PTHR30471">
    <property type="entry name" value="DNA REPAIR PROTEIN RADC"/>
    <property type="match status" value="1"/>
</dbReference>
<comment type="similarity">
    <text evidence="6">Belongs to the UPF0758 family.</text>
</comment>
<dbReference type="PANTHER" id="PTHR30471:SF3">
    <property type="entry name" value="UPF0758 PROTEIN YEES-RELATED"/>
    <property type="match status" value="1"/>
</dbReference>
<dbReference type="Pfam" id="PF04002">
    <property type="entry name" value="RadC"/>
    <property type="match status" value="1"/>
</dbReference>
<dbReference type="InterPro" id="IPR046778">
    <property type="entry name" value="UPF0758_N"/>
</dbReference>
<keyword evidence="4" id="KW-0862">Zinc</keyword>
<dbReference type="InterPro" id="IPR020891">
    <property type="entry name" value="UPF0758_CS"/>
</dbReference>
<gene>
    <name evidence="8" type="primary">radC</name>
    <name evidence="8" type="ORF">NJU99_06725</name>
</gene>
<evidence type="ECO:0000259" key="7">
    <source>
        <dbReference type="PROSITE" id="PS50249"/>
    </source>
</evidence>